<keyword evidence="1" id="KW-1133">Transmembrane helix</keyword>
<dbReference type="PANTHER" id="PTHR37577:SF1">
    <property type="entry name" value="INTEGRAL MEMBRANE PROTEIN"/>
    <property type="match status" value="1"/>
</dbReference>
<reference evidence="3" key="1">
    <citation type="submission" date="2016-02" db="EMBL/GenBank/DDBJ databases">
        <title>Draft genome sequence of Microdochium bolleyi, a fungal endophyte of beachgrass.</title>
        <authorList>
            <consortium name="DOE Joint Genome Institute"/>
            <person name="David A.S."/>
            <person name="May G."/>
            <person name="Haridas S."/>
            <person name="Lim J."/>
            <person name="Wang M."/>
            <person name="Labutti K."/>
            <person name="Lipzen A."/>
            <person name="Barry K."/>
            <person name="Grigoriev I.V."/>
        </authorList>
    </citation>
    <scope>NUCLEOTIDE SEQUENCE [LARGE SCALE GENOMIC DNA]</scope>
    <source>
        <strain evidence="3">J235TASD1</strain>
    </source>
</reference>
<feature type="transmembrane region" description="Helical" evidence="1">
    <location>
        <begin position="187"/>
        <end position="206"/>
    </location>
</feature>
<feature type="transmembrane region" description="Helical" evidence="1">
    <location>
        <begin position="119"/>
        <end position="140"/>
    </location>
</feature>
<dbReference type="Proteomes" id="UP000070501">
    <property type="component" value="Unassembled WGS sequence"/>
</dbReference>
<gene>
    <name evidence="2" type="ORF">Micbo1qcDRAFT_200449</name>
</gene>
<organism evidence="2 3">
    <name type="scientific">Microdochium bolleyi</name>
    <dbReference type="NCBI Taxonomy" id="196109"/>
    <lineage>
        <taxon>Eukaryota</taxon>
        <taxon>Fungi</taxon>
        <taxon>Dikarya</taxon>
        <taxon>Ascomycota</taxon>
        <taxon>Pezizomycotina</taxon>
        <taxon>Sordariomycetes</taxon>
        <taxon>Xylariomycetidae</taxon>
        <taxon>Xylariales</taxon>
        <taxon>Microdochiaceae</taxon>
        <taxon>Microdochium</taxon>
    </lineage>
</organism>
<evidence type="ECO:0000313" key="2">
    <source>
        <dbReference type="EMBL" id="KXJ94993.1"/>
    </source>
</evidence>
<keyword evidence="3" id="KW-1185">Reference proteome</keyword>
<accession>A0A136JCV0</accession>
<feature type="transmembrane region" description="Helical" evidence="1">
    <location>
        <begin position="152"/>
        <end position="175"/>
    </location>
</feature>
<evidence type="ECO:0000313" key="3">
    <source>
        <dbReference type="Proteomes" id="UP000070501"/>
    </source>
</evidence>
<feature type="transmembrane region" description="Helical" evidence="1">
    <location>
        <begin position="290"/>
        <end position="308"/>
    </location>
</feature>
<feature type="transmembrane region" description="Helical" evidence="1">
    <location>
        <begin position="31"/>
        <end position="53"/>
    </location>
</feature>
<dbReference type="AlphaFoldDB" id="A0A136JCV0"/>
<evidence type="ECO:0000256" key="1">
    <source>
        <dbReference type="SAM" id="Phobius"/>
    </source>
</evidence>
<dbReference type="OrthoDB" id="5427664at2759"/>
<keyword evidence="1" id="KW-0812">Transmembrane</keyword>
<name>A0A136JCV0_9PEZI</name>
<dbReference type="PANTHER" id="PTHR37577">
    <property type="entry name" value="INTEGRAL MEMBRANE PROTEIN"/>
    <property type="match status" value="1"/>
</dbReference>
<dbReference type="InterPro" id="IPR053018">
    <property type="entry name" value="Elsinochrome_Biosynth-Asso"/>
</dbReference>
<sequence length="352" mass="39518">MLCAGPPVDCSNAVQADQPFMEPYGDIPGTGVLVGFLGTGYLVLVLQIVYYMLCYEPDRNPFLEMRSDSASDSRNAQQMSWWRPNEIDSIVLTSLRSLPPLHWVSRRLIDSKEVLTQPILALCDGQILTGLSIMVSGWISLPCGLSAHHWQIIVQLVWFSSITHLSSFIMLRVHLRHSPVYRYTRMIMMLALLGMLIGGISATRSFNWPDALYRLYIRERHLEFSPEVEAHLRQCVSGGGGHDDEYAECLARRADEFTSLFMSAATVCFFDRDSAAKRYWDSTVPEPPSAAYQSMVVSIFLLGLAFITRLSKASRRASQFATEWIRRPLGSRSERLCCRLAGVRSSSSSSSA</sequence>
<keyword evidence="1" id="KW-0472">Membrane</keyword>
<protein>
    <submittedName>
        <fullName evidence="2">Uncharacterized protein</fullName>
    </submittedName>
</protein>
<dbReference type="InParanoid" id="A0A136JCV0"/>
<proteinExistence type="predicted"/>
<dbReference type="EMBL" id="KQ964246">
    <property type="protein sequence ID" value="KXJ94993.1"/>
    <property type="molecule type" value="Genomic_DNA"/>
</dbReference>